<sequence length="88" mass="10406">RQRILRRRRCEGMKQRRTQPRKPGSCLAQIESDAKQGSGRQRRHSQHPPPAPAEWPVERPARSWQKTPTEKGNMNVKVSYRNRLHCRI</sequence>
<dbReference type="EMBL" id="JASCZI010277131">
    <property type="protein sequence ID" value="MED6226955.1"/>
    <property type="molecule type" value="Genomic_DNA"/>
</dbReference>
<evidence type="ECO:0000256" key="1">
    <source>
        <dbReference type="SAM" id="MobiDB-lite"/>
    </source>
</evidence>
<accession>A0ABU6ZY27</accession>
<keyword evidence="3" id="KW-1185">Reference proteome</keyword>
<evidence type="ECO:0000313" key="3">
    <source>
        <dbReference type="Proteomes" id="UP001341840"/>
    </source>
</evidence>
<organism evidence="2 3">
    <name type="scientific">Stylosanthes scabra</name>
    <dbReference type="NCBI Taxonomy" id="79078"/>
    <lineage>
        <taxon>Eukaryota</taxon>
        <taxon>Viridiplantae</taxon>
        <taxon>Streptophyta</taxon>
        <taxon>Embryophyta</taxon>
        <taxon>Tracheophyta</taxon>
        <taxon>Spermatophyta</taxon>
        <taxon>Magnoliopsida</taxon>
        <taxon>eudicotyledons</taxon>
        <taxon>Gunneridae</taxon>
        <taxon>Pentapetalae</taxon>
        <taxon>rosids</taxon>
        <taxon>fabids</taxon>
        <taxon>Fabales</taxon>
        <taxon>Fabaceae</taxon>
        <taxon>Papilionoideae</taxon>
        <taxon>50 kb inversion clade</taxon>
        <taxon>dalbergioids sensu lato</taxon>
        <taxon>Dalbergieae</taxon>
        <taxon>Pterocarpus clade</taxon>
        <taxon>Stylosanthes</taxon>
    </lineage>
</organism>
<feature type="region of interest" description="Disordered" evidence="1">
    <location>
        <begin position="1"/>
        <end position="88"/>
    </location>
</feature>
<reference evidence="2 3" key="1">
    <citation type="journal article" date="2023" name="Plants (Basel)">
        <title>Bridging the Gap: Combining Genomics and Transcriptomics Approaches to Understand Stylosanthes scabra, an Orphan Legume from the Brazilian Caatinga.</title>
        <authorList>
            <person name="Ferreira-Neto J.R.C."/>
            <person name="da Silva M.D."/>
            <person name="Binneck E."/>
            <person name="de Melo N.F."/>
            <person name="da Silva R.H."/>
            <person name="de Melo A.L.T.M."/>
            <person name="Pandolfi V."/>
            <person name="Bustamante F.O."/>
            <person name="Brasileiro-Vidal A.C."/>
            <person name="Benko-Iseppon A.M."/>
        </authorList>
    </citation>
    <scope>NUCLEOTIDE SEQUENCE [LARGE SCALE GENOMIC DNA]</scope>
    <source>
        <tissue evidence="2">Leaves</tissue>
    </source>
</reference>
<feature type="compositionally biased region" description="Basic residues" evidence="1">
    <location>
        <begin position="1"/>
        <end position="20"/>
    </location>
</feature>
<proteinExistence type="predicted"/>
<evidence type="ECO:0000313" key="2">
    <source>
        <dbReference type="EMBL" id="MED6226955.1"/>
    </source>
</evidence>
<gene>
    <name evidence="2" type="ORF">PIB30_108871</name>
</gene>
<feature type="non-terminal residue" evidence="2">
    <location>
        <position position="1"/>
    </location>
</feature>
<dbReference type="Proteomes" id="UP001341840">
    <property type="component" value="Unassembled WGS sequence"/>
</dbReference>
<comment type="caution">
    <text evidence="2">The sequence shown here is derived from an EMBL/GenBank/DDBJ whole genome shotgun (WGS) entry which is preliminary data.</text>
</comment>
<name>A0ABU6ZY27_9FABA</name>
<protein>
    <submittedName>
        <fullName evidence="2">Uncharacterized protein</fullName>
    </submittedName>
</protein>